<comment type="caution">
    <text evidence="2">The sequence shown here is derived from an EMBL/GenBank/DDBJ whole genome shotgun (WGS) entry which is preliminary data.</text>
</comment>
<organism evidence="2 3">
    <name type="scientific">Carpediemonas membranifera</name>
    <dbReference type="NCBI Taxonomy" id="201153"/>
    <lineage>
        <taxon>Eukaryota</taxon>
        <taxon>Metamonada</taxon>
        <taxon>Carpediemonas-like organisms</taxon>
        <taxon>Carpediemonas</taxon>
    </lineage>
</organism>
<protein>
    <submittedName>
        <fullName evidence="2">Uncharacterized protein</fullName>
    </submittedName>
</protein>
<keyword evidence="3" id="KW-1185">Reference proteome</keyword>
<sequence length="81" mass="9326">MSTDSKDISRRMWQRVNPGYTEDPDHFRTVSSESHRAFDAEEMDHVDKLHHRKRDEFSVYAECVAAMTAHHDTPKAPAAGK</sequence>
<evidence type="ECO:0000313" key="2">
    <source>
        <dbReference type="EMBL" id="KAG9396007.1"/>
    </source>
</evidence>
<name>A0A8J6E5N0_9EUKA</name>
<dbReference type="EMBL" id="JAHDYR010000007">
    <property type="protein sequence ID" value="KAG9396007.1"/>
    <property type="molecule type" value="Genomic_DNA"/>
</dbReference>
<feature type="compositionally biased region" description="Basic and acidic residues" evidence="1">
    <location>
        <begin position="1"/>
        <end position="10"/>
    </location>
</feature>
<dbReference type="AlphaFoldDB" id="A0A8J6E5N0"/>
<evidence type="ECO:0000313" key="3">
    <source>
        <dbReference type="Proteomes" id="UP000717585"/>
    </source>
</evidence>
<dbReference type="Proteomes" id="UP000717585">
    <property type="component" value="Unassembled WGS sequence"/>
</dbReference>
<feature type="region of interest" description="Disordered" evidence="1">
    <location>
        <begin position="1"/>
        <end position="27"/>
    </location>
</feature>
<reference evidence="2" key="1">
    <citation type="submission" date="2021-05" db="EMBL/GenBank/DDBJ databases">
        <title>A free-living protist that lacks canonical eukaryotic 1 DNA replication and segregation systems.</title>
        <authorList>
            <person name="Salas-Leiva D.E."/>
            <person name="Tromer E.C."/>
            <person name="Curtis B.A."/>
            <person name="Jerlstrom-Hultqvist J."/>
            <person name="Kolisko M."/>
            <person name="Yi Z."/>
            <person name="Salas-Leiva J.S."/>
            <person name="Gallot-Lavallee L."/>
            <person name="Kops G.J.P.L."/>
            <person name="Archibald J.M."/>
            <person name="Simpson A.G.B."/>
            <person name="Roger A.J."/>
        </authorList>
    </citation>
    <scope>NUCLEOTIDE SEQUENCE</scope>
    <source>
        <strain evidence="2">BICM</strain>
    </source>
</reference>
<gene>
    <name evidence="2" type="ORF">J8273_2356</name>
</gene>
<evidence type="ECO:0000256" key="1">
    <source>
        <dbReference type="SAM" id="MobiDB-lite"/>
    </source>
</evidence>
<accession>A0A8J6E5N0</accession>
<proteinExistence type="predicted"/>